<dbReference type="Proteomes" id="UP000224006">
    <property type="component" value="Chromosome II"/>
</dbReference>
<gene>
    <name evidence="10" type="ORF">BESB_036970</name>
</gene>
<dbReference type="Gene3D" id="3.50.50.60">
    <property type="entry name" value="FAD/NAD(P)-binding domain"/>
    <property type="match status" value="1"/>
</dbReference>
<evidence type="ECO:0000256" key="7">
    <source>
        <dbReference type="ARBA" id="ARBA00023180"/>
    </source>
</evidence>
<comment type="caution">
    <text evidence="10">The sequence shown here is derived from an EMBL/GenBank/DDBJ whole genome shotgun (WGS) entry which is preliminary data.</text>
</comment>
<keyword evidence="6" id="KW-0560">Oxidoreductase</keyword>
<organism evidence="10 11">
    <name type="scientific">Besnoitia besnoiti</name>
    <name type="common">Apicomplexan protozoan</name>
    <dbReference type="NCBI Taxonomy" id="94643"/>
    <lineage>
        <taxon>Eukaryota</taxon>
        <taxon>Sar</taxon>
        <taxon>Alveolata</taxon>
        <taxon>Apicomplexa</taxon>
        <taxon>Conoidasida</taxon>
        <taxon>Coccidia</taxon>
        <taxon>Eucoccidiorida</taxon>
        <taxon>Eimeriorina</taxon>
        <taxon>Sarcocystidae</taxon>
        <taxon>Besnoitia</taxon>
    </lineage>
</organism>
<dbReference type="OrthoDB" id="437369at2759"/>
<proteinExistence type="inferred from homology"/>
<dbReference type="InterPro" id="IPR036188">
    <property type="entry name" value="FAD/NAD-bd_sf"/>
</dbReference>
<dbReference type="PANTHER" id="PTHR15944">
    <property type="entry name" value="FARNESYLCYSTEINE LYASE"/>
    <property type="match status" value="1"/>
</dbReference>
<protein>
    <submittedName>
        <fullName evidence="10">Prenylcysteine oxidase</fullName>
    </submittedName>
</protein>
<dbReference type="AlphaFoldDB" id="A0A2A9MH61"/>
<keyword evidence="5" id="KW-0274">FAD</keyword>
<comment type="cofactor">
    <cofactor evidence="1">
        <name>FAD</name>
        <dbReference type="ChEBI" id="CHEBI:57692"/>
    </cofactor>
</comment>
<accession>A0A2A9MH61</accession>
<evidence type="ECO:0000313" key="10">
    <source>
        <dbReference type="EMBL" id="PFH37239.1"/>
    </source>
</evidence>
<reference evidence="10 11" key="1">
    <citation type="submission" date="2017-09" db="EMBL/GenBank/DDBJ databases">
        <title>Genome sequencing of Besnoitia besnoiti strain Bb-Ger1.</title>
        <authorList>
            <person name="Schares G."/>
            <person name="Venepally P."/>
            <person name="Lorenzi H.A."/>
        </authorList>
    </citation>
    <scope>NUCLEOTIDE SEQUENCE [LARGE SCALE GENOMIC DNA]</scope>
    <source>
        <strain evidence="10 11">Bb-Ger1</strain>
    </source>
</reference>
<dbReference type="InterPro" id="IPR017046">
    <property type="entry name" value="Prenylcysteine_Oxase1"/>
</dbReference>
<evidence type="ECO:0000256" key="2">
    <source>
        <dbReference type="ARBA" id="ARBA00009967"/>
    </source>
</evidence>
<keyword evidence="7" id="KW-0325">Glycoprotein</keyword>
<sequence length="619" mass="67369">MVRLLKMSRGLVLSSKAHVSGVVCTLFCAFLSMGRVGFTSPVGVSSPSPIYPPFSDCSRSLAPARVAIVGGGITGVATAAFLRTLERDMADARHTGCGRRDLLSGGEQSGNRRFVIDLIEAGGRLGGRLDFEELDGAFVELGGSEIHATNEWMVHFHDAFNAHLSAKRGTVRAGGEISNRKAPKSVTPLVSPDIPILLHDGDNTTTISLDTTSEMENSMLSIGQAILHDLIAGWTRLYPLFKLQTCPDFSGKQYSIREGTSSVSAAPAANKKPTPLPAFHSAIEMLDAVGLSPLLEYRLEDVLNSLSPTPFVRNLIDALLRGVYTQGVSMHALAGAVSLAAQTGNLYAKERPGRELVTFLAETHVDHVFRSCRIQRIEERAPRQGEKYRKTFRLVTSDALCPPVTKAYLNTRAYDAVVIATPLEVADIAVLRRNKAGNLELLELPPPRKFQEIFVTVVAADGIQKDGLLNPTGGATLTTSRQRSSGSTENRDISLFAAWCGHSPSADLQNGQARRFICKLTSERSLTDDDVSHLFSGVHAIIRRKWPAYPFLIPIPRYPQDAGDDSSPQRERGLENDPTRFQLMENVFYPNAFEGAFSCMEGQAMAARNTAHLLWNALA</sequence>
<dbReference type="GeneID" id="40308678"/>
<evidence type="ECO:0000256" key="6">
    <source>
        <dbReference type="ARBA" id="ARBA00023002"/>
    </source>
</evidence>
<comment type="similarity">
    <text evidence="2">Belongs to the prenylcysteine oxidase family.</text>
</comment>
<feature type="compositionally biased region" description="Polar residues" evidence="8">
    <location>
        <begin position="473"/>
        <end position="488"/>
    </location>
</feature>
<evidence type="ECO:0000256" key="8">
    <source>
        <dbReference type="SAM" id="MobiDB-lite"/>
    </source>
</evidence>
<dbReference type="PANTHER" id="PTHR15944:SF0">
    <property type="entry name" value="PRENYLCYSTEINE LYASE DOMAIN-CONTAINING PROTEIN"/>
    <property type="match status" value="1"/>
</dbReference>
<dbReference type="Pfam" id="PF07156">
    <property type="entry name" value="Prenylcys_lyase"/>
    <property type="match status" value="1"/>
</dbReference>
<dbReference type="InterPro" id="IPR010795">
    <property type="entry name" value="Prenylcys_lyase"/>
</dbReference>
<dbReference type="EMBL" id="NWUJ01000002">
    <property type="protein sequence ID" value="PFH37239.1"/>
    <property type="molecule type" value="Genomic_DNA"/>
</dbReference>
<dbReference type="GO" id="GO:0001735">
    <property type="term" value="F:prenylcysteine oxidase activity"/>
    <property type="evidence" value="ECO:0007669"/>
    <property type="project" value="InterPro"/>
</dbReference>
<feature type="region of interest" description="Disordered" evidence="8">
    <location>
        <begin position="469"/>
        <end position="488"/>
    </location>
</feature>
<dbReference type="GO" id="GO:0030327">
    <property type="term" value="P:prenylated protein catabolic process"/>
    <property type="evidence" value="ECO:0007669"/>
    <property type="project" value="TreeGrafter"/>
</dbReference>
<keyword evidence="4" id="KW-0732">Signal</keyword>
<name>A0A2A9MH61_BESBE</name>
<evidence type="ECO:0000259" key="9">
    <source>
        <dbReference type="Pfam" id="PF07156"/>
    </source>
</evidence>
<evidence type="ECO:0000256" key="1">
    <source>
        <dbReference type="ARBA" id="ARBA00001974"/>
    </source>
</evidence>
<dbReference type="RefSeq" id="XP_029221248.1">
    <property type="nucleotide sequence ID" value="XM_029362283.1"/>
</dbReference>
<evidence type="ECO:0000256" key="4">
    <source>
        <dbReference type="ARBA" id="ARBA00022729"/>
    </source>
</evidence>
<dbReference type="STRING" id="94643.A0A2A9MH61"/>
<evidence type="ECO:0000256" key="3">
    <source>
        <dbReference type="ARBA" id="ARBA00022630"/>
    </source>
</evidence>
<dbReference type="KEGG" id="bbes:BESB_036970"/>
<evidence type="ECO:0000256" key="5">
    <source>
        <dbReference type="ARBA" id="ARBA00022827"/>
    </source>
</evidence>
<keyword evidence="11" id="KW-1185">Reference proteome</keyword>
<dbReference type="VEuPathDB" id="ToxoDB:BESB_036970"/>
<dbReference type="GO" id="GO:0030328">
    <property type="term" value="P:prenylcysteine catabolic process"/>
    <property type="evidence" value="ECO:0007669"/>
    <property type="project" value="InterPro"/>
</dbReference>
<dbReference type="SUPFAM" id="SSF51905">
    <property type="entry name" value="FAD/NAD(P)-binding domain"/>
    <property type="match status" value="1"/>
</dbReference>
<evidence type="ECO:0000313" key="11">
    <source>
        <dbReference type="Proteomes" id="UP000224006"/>
    </source>
</evidence>
<keyword evidence="3" id="KW-0285">Flavoprotein</keyword>
<feature type="domain" description="Prenylcysteine lyase" evidence="9">
    <location>
        <begin position="277"/>
        <end position="616"/>
    </location>
</feature>